<evidence type="ECO:0000256" key="10">
    <source>
        <dbReference type="SAM" id="MobiDB-lite"/>
    </source>
</evidence>
<feature type="compositionally biased region" description="Basic and acidic residues" evidence="10">
    <location>
        <begin position="116"/>
        <end position="130"/>
    </location>
</feature>
<keyword evidence="13" id="KW-1185">Reference proteome</keyword>
<evidence type="ECO:0000256" key="2">
    <source>
        <dbReference type="ARBA" id="ARBA00022723"/>
    </source>
</evidence>
<dbReference type="PANTHER" id="PTHR46074:SF2">
    <property type="entry name" value="CYSTEINE-RICH PROTEIN 2"/>
    <property type="match status" value="1"/>
</dbReference>
<keyword evidence="1" id="KW-0597">Phosphoprotein</keyword>
<evidence type="ECO:0000256" key="7">
    <source>
        <dbReference type="ARBA" id="ARBA00038732"/>
    </source>
</evidence>
<dbReference type="SMART" id="SM00132">
    <property type="entry name" value="LIM"/>
    <property type="match status" value="2"/>
</dbReference>
<dbReference type="OrthoDB" id="25654at2759"/>
<dbReference type="PROSITE" id="PS00478">
    <property type="entry name" value="LIM_DOMAIN_1"/>
    <property type="match status" value="2"/>
</dbReference>
<keyword evidence="6 9" id="KW-0440">LIM domain</keyword>
<reference evidence="12" key="1">
    <citation type="submission" date="2020-03" db="EMBL/GenBank/DDBJ databases">
        <title>Long-read based genome assembly of a Labrador retriever dog.</title>
        <authorList>
            <person name="Eory L."/>
            <person name="Zhang W."/>
            <person name="Schoenebeck J."/>
        </authorList>
    </citation>
    <scope>NUCLEOTIDE SEQUENCE [LARGE SCALE GENOMIC DNA]</scope>
    <source>
        <strain evidence="12">Labrador retriever</strain>
    </source>
</reference>
<feature type="domain" description="LIM zinc-binding" evidence="11">
    <location>
        <begin position="341"/>
        <end position="480"/>
    </location>
</feature>
<dbReference type="AlphaFoldDB" id="A0A8I3PNR8"/>
<evidence type="ECO:0000256" key="1">
    <source>
        <dbReference type="ARBA" id="ARBA00022553"/>
    </source>
</evidence>
<dbReference type="Pfam" id="PF00412">
    <property type="entry name" value="LIM"/>
    <property type="match status" value="2"/>
</dbReference>
<dbReference type="GO" id="GO:0046872">
    <property type="term" value="F:metal ion binding"/>
    <property type="evidence" value="ECO:0007669"/>
    <property type="project" value="UniProtKB-KW"/>
</dbReference>
<evidence type="ECO:0000256" key="3">
    <source>
        <dbReference type="ARBA" id="ARBA00022737"/>
    </source>
</evidence>
<dbReference type="FunFam" id="2.10.110.10:FF:000025">
    <property type="entry name" value="Cysteine-rich protein 2"/>
    <property type="match status" value="1"/>
</dbReference>
<evidence type="ECO:0000256" key="4">
    <source>
        <dbReference type="ARBA" id="ARBA00022833"/>
    </source>
</evidence>
<organism evidence="12 13">
    <name type="scientific">Canis lupus familiaris</name>
    <name type="common">Dog</name>
    <name type="synonym">Canis familiaris</name>
    <dbReference type="NCBI Taxonomy" id="9615"/>
    <lineage>
        <taxon>Eukaryota</taxon>
        <taxon>Metazoa</taxon>
        <taxon>Chordata</taxon>
        <taxon>Craniata</taxon>
        <taxon>Vertebrata</taxon>
        <taxon>Euteleostomi</taxon>
        <taxon>Mammalia</taxon>
        <taxon>Eutheria</taxon>
        <taxon>Laurasiatheria</taxon>
        <taxon>Carnivora</taxon>
        <taxon>Caniformia</taxon>
        <taxon>Canidae</taxon>
        <taxon>Canis</taxon>
    </lineage>
</organism>
<dbReference type="Proteomes" id="UP000805418">
    <property type="component" value="Chromosome 8"/>
</dbReference>
<reference evidence="12" key="3">
    <citation type="submission" date="2025-09" db="UniProtKB">
        <authorList>
            <consortium name="Ensembl"/>
        </authorList>
    </citation>
    <scope>IDENTIFICATION</scope>
    <source>
        <strain evidence="12">Boxer</strain>
    </source>
</reference>
<feature type="compositionally biased region" description="Low complexity" evidence="10">
    <location>
        <begin position="176"/>
        <end position="189"/>
    </location>
</feature>
<sequence>MFLGCCPHGNGSGQRARVRGCWAGLGCPGWVGSARRGGRSPAGALRPAHPVLPRLRRVSAWGQRLPRVPAGSLRPAPAGRARPESGSRRSRPPRASLWKPSNKGTRGGGGAGPARGPERVPGRARAEATARRARSRGPRARPLPWTRRRAGLGARGGAAPRGAAGAPPSPRPPPGAAGSRGPAPAAEPMGRGRRAAGGAARRRGDGRGRRARAGAGTMASKCPKCDKTVYFAEKVSSLGKDWHKFCLKCERCNKTLTPGGHAEHDGKPFCHKPCYATLFGPKGVNIGGAGSYIYDKPSAEGPQVTGPIEVPVVRAEERKASGPPKGPSKASSVTTFTGEPNMCPRCNKRVYFAEKVTSLGKDWHRPCLRCERCGKTLTPGGHAEVRARAGVWGGTAGGCCPPAARGEACRCRAWASTEARGAWASTQRAAGRGFEILKAAAGRGVCGGGRCGTRRPPPFRPQHDGQPYCHKPCYGILFGPKGECRQEGWGWGWGAPPRPAPRHLAASPRRSEHWSRGQLHLRQRPRGQSSALGRGPVRLPPACSGARCSAPGAAAAQPGPARPACRPRARCRGWRPACPRLLLWPPLALLCPHGLCPSSVCLVSLCARGPGGSPWGGHPTLPLSRPQACPTVLLLLPLPVTATATLFTVFLGGHRGRPCQEPSAHLPHRLANACLTRGSHLPLRFAVNKRFEDRGI</sequence>
<dbReference type="Gene3D" id="2.10.110.10">
    <property type="entry name" value="Cysteine Rich Protein"/>
    <property type="match status" value="2"/>
</dbReference>
<dbReference type="InterPro" id="IPR001781">
    <property type="entry name" value="Znf_LIM"/>
</dbReference>
<name>A0A8I3PNR8_CANLF</name>
<protein>
    <recommendedName>
        <fullName evidence="8">Cysteine-rich protein 2</fullName>
    </recommendedName>
</protein>
<proteinExistence type="predicted"/>
<evidence type="ECO:0000256" key="8">
    <source>
        <dbReference type="ARBA" id="ARBA00039933"/>
    </source>
</evidence>
<evidence type="ECO:0000256" key="9">
    <source>
        <dbReference type="PROSITE-ProRule" id="PRU00125"/>
    </source>
</evidence>
<gene>
    <name evidence="12" type="primary">CRIP2</name>
</gene>
<feature type="region of interest" description="Disordered" evidence="10">
    <location>
        <begin position="500"/>
        <end position="536"/>
    </location>
</feature>
<dbReference type="GeneTree" id="ENSGT00940000158683"/>
<reference evidence="12" key="2">
    <citation type="submission" date="2025-08" db="UniProtKB">
        <authorList>
            <consortium name="Ensembl"/>
        </authorList>
    </citation>
    <scope>IDENTIFICATION</scope>
    <source>
        <strain evidence="12">Boxer</strain>
    </source>
</reference>
<feature type="region of interest" description="Disordered" evidence="10">
    <location>
        <begin position="66"/>
        <end position="220"/>
    </location>
</feature>
<dbReference type="PANTHER" id="PTHR46074">
    <property type="entry name" value="CYSTEINE-RICH PROTEIN CRIP FAMILY MEMBER"/>
    <property type="match status" value="1"/>
</dbReference>
<evidence type="ECO:0000259" key="11">
    <source>
        <dbReference type="PROSITE" id="PS50023"/>
    </source>
</evidence>
<evidence type="ECO:0000256" key="5">
    <source>
        <dbReference type="ARBA" id="ARBA00022990"/>
    </source>
</evidence>
<evidence type="ECO:0000313" key="12">
    <source>
        <dbReference type="Ensembl" id="ENSCAFP00845034247.1"/>
    </source>
</evidence>
<comment type="subunit">
    <text evidence="7">Interacts with TGFB1I1.</text>
</comment>
<keyword evidence="5" id="KW-0007">Acetylation</keyword>
<keyword evidence="3" id="KW-0677">Repeat</keyword>
<dbReference type="SUPFAM" id="SSF57716">
    <property type="entry name" value="Glucocorticoid receptor-like (DNA-binding domain)"/>
    <property type="match status" value="4"/>
</dbReference>
<dbReference type="Ensembl" id="ENSCAFT00845043712.1">
    <property type="protein sequence ID" value="ENSCAFP00845034247.1"/>
    <property type="gene ID" value="ENSCAFG00845024778.1"/>
</dbReference>
<evidence type="ECO:0000256" key="6">
    <source>
        <dbReference type="ARBA" id="ARBA00023038"/>
    </source>
</evidence>
<dbReference type="CDD" id="cd09401">
    <property type="entry name" value="LIM_TLP_like"/>
    <property type="match status" value="1"/>
</dbReference>
<feature type="domain" description="LIM zinc-binding" evidence="11">
    <location>
        <begin position="220"/>
        <end position="281"/>
    </location>
</feature>
<accession>A0A8I3PNR8</accession>
<dbReference type="PROSITE" id="PS50023">
    <property type="entry name" value="LIM_DOMAIN_2"/>
    <property type="match status" value="2"/>
</dbReference>
<keyword evidence="4 9" id="KW-0862">Zinc</keyword>
<evidence type="ECO:0000313" key="13">
    <source>
        <dbReference type="Proteomes" id="UP000805418"/>
    </source>
</evidence>
<dbReference type="CDD" id="cd09476">
    <property type="entry name" value="LIM1_TLP"/>
    <property type="match status" value="1"/>
</dbReference>
<feature type="compositionally biased region" description="Low complexity" evidence="10">
    <location>
        <begin position="157"/>
        <end position="166"/>
    </location>
</feature>
<keyword evidence="2 9" id="KW-0479">Metal-binding</keyword>